<feature type="region of interest" description="Disordered" evidence="1">
    <location>
        <begin position="178"/>
        <end position="197"/>
    </location>
</feature>
<organism evidence="3 5">
    <name type="scientific">Neisseria macacae ATCC 33926</name>
    <dbReference type="NCBI Taxonomy" id="997348"/>
    <lineage>
        <taxon>Bacteria</taxon>
        <taxon>Pseudomonadati</taxon>
        <taxon>Pseudomonadota</taxon>
        <taxon>Betaproteobacteria</taxon>
        <taxon>Neisseriales</taxon>
        <taxon>Neisseriaceae</taxon>
        <taxon>Neisseria</taxon>
    </lineage>
</organism>
<dbReference type="Proteomes" id="UP000829455">
    <property type="component" value="Chromosome"/>
</dbReference>
<accession>A0AA36UIK4</accession>
<keyword evidence="2" id="KW-0732">Signal</keyword>
<feature type="compositionally biased region" description="Basic and acidic residues" evidence="1">
    <location>
        <begin position="185"/>
        <end position="197"/>
    </location>
</feature>
<name>A0AA36UIK4_9NEIS</name>
<gene>
    <name evidence="3" type="ORF">HMPREF9418_2342</name>
    <name evidence="4" type="ORF">MON40_00325</name>
</gene>
<reference evidence="3 5" key="1">
    <citation type="submission" date="2011-05" db="EMBL/GenBank/DDBJ databases">
        <authorList>
            <person name="Muzny D."/>
            <person name="Qin X."/>
            <person name="Deng J."/>
            <person name="Jiang H."/>
            <person name="Liu Y."/>
            <person name="Qu J."/>
            <person name="Song X.-Z."/>
            <person name="Zhang L."/>
            <person name="Thornton R."/>
            <person name="Coyle M."/>
            <person name="Francisco L."/>
            <person name="Jackson L."/>
            <person name="Javaid M."/>
            <person name="Korchina V."/>
            <person name="Kovar C."/>
            <person name="Mata R."/>
            <person name="Mathew T."/>
            <person name="Ngo R."/>
            <person name="Nguyen L."/>
            <person name="Nguyen N."/>
            <person name="Okwuonu G."/>
            <person name="Ongeri F."/>
            <person name="Pham C."/>
            <person name="Simmons D."/>
            <person name="Wilczek-Boney K."/>
            <person name="Hale W."/>
            <person name="Jakkamsetti A."/>
            <person name="Pham P."/>
            <person name="Ruth R."/>
            <person name="San Lucas F."/>
            <person name="Warren J."/>
            <person name="Zhang J."/>
            <person name="Zhao Z."/>
            <person name="Zhou C."/>
            <person name="Zhu D."/>
            <person name="Lee S."/>
            <person name="Bess C."/>
            <person name="Blankenburg K."/>
            <person name="Forbes L."/>
            <person name="Fu Q."/>
            <person name="Gubbala S."/>
            <person name="Hirani K."/>
            <person name="Jayaseelan J.C."/>
            <person name="Lara F."/>
            <person name="Munidasa M."/>
            <person name="Palculict T."/>
            <person name="Patil S."/>
            <person name="Pu L.-L."/>
            <person name="Saada N."/>
            <person name="Tang L."/>
            <person name="Weissenberger G."/>
            <person name="Zhu Y."/>
            <person name="Hemphill L."/>
            <person name="Shang Y."/>
            <person name="Youmans B."/>
            <person name="Ayvaz T."/>
            <person name="Ross M."/>
            <person name="Santibanez J."/>
            <person name="Aqrawi P."/>
            <person name="Gross S."/>
            <person name="Joshi V."/>
            <person name="Fowler G."/>
            <person name="Nazareth L."/>
            <person name="Reid J."/>
            <person name="Worley K."/>
            <person name="Petrosino J."/>
            <person name="Highlander S."/>
            <person name="Gibbs R."/>
        </authorList>
    </citation>
    <scope>NUCLEOTIDE SEQUENCE [LARGE SCALE GENOMIC DNA]</scope>
    <source>
        <strain evidence="3 5">ATCC 33926</strain>
    </source>
</reference>
<feature type="chain" id="PRO_5041325633" description="Periplasmic protein" evidence="2">
    <location>
        <begin position="20"/>
        <end position="197"/>
    </location>
</feature>
<evidence type="ECO:0000313" key="5">
    <source>
        <dbReference type="Proteomes" id="UP000004982"/>
    </source>
</evidence>
<feature type="signal peptide" evidence="2">
    <location>
        <begin position="1"/>
        <end position="19"/>
    </location>
</feature>
<sequence>MKQSALGLLALILSFSAAAQEPAVSLNTEQVEHCRQMLQDTALIEATANVCGGDNEDIKDYAGHLYSLYMAADPQALQCVNYSMAMKKAGKPLPHYGYSPEQDSKQYCAQSRKERHLAQQRAEALVEKELPNIARKVSEESNALYQEHQKQLAQRQNTEPDNWEKPKSSKQILNEMREQLTASRKKAEIARRKIEKQ</sequence>
<feature type="compositionally biased region" description="Polar residues" evidence="1">
    <location>
        <begin position="151"/>
        <end position="160"/>
    </location>
</feature>
<keyword evidence="6" id="KW-1185">Reference proteome</keyword>
<dbReference type="EMBL" id="CP094241">
    <property type="protein sequence ID" value="UNV85019.1"/>
    <property type="molecule type" value="Genomic_DNA"/>
</dbReference>
<dbReference type="RefSeq" id="WP_003779594.1">
    <property type="nucleotide sequence ID" value="NZ_CP094241.1"/>
</dbReference>
<evidence type="ECO:0000256" key="2">
    <source>
        <dbReference type="SAM" id="SignalP"/>
    </source>
</evidence>
<reference evidence="4 6" key="2">
    <citation type="submission" date="2022-03" db="EMBL/GenBank/DDBJ databases">
        <title>Genome sequencing of Neisseria macacae.</title>
        <authorList>
            <person name="Baek M.-G."/>
        </authorList>
    </citation>
    <scope>NUCLEOTIDE SEQUENCE [LARGE SCALE GENOMIC DNA]</scope>
    <source>
        <strain evidence="4 6">ATCC 33926</strain>
    </source>
</reference>
<evidence type="ECO:0000256" key="1">
    <source>
        <dbReference type="SAM" id="MobiDB-lite"/>
    </source>
</evidence>
<evidence type="ECO:0008006" key="7">
    <source>
        <dbReference type="Google" id="ProtNLM"/>
    </source>
</evidence>
<evidence type="ECO:0000313" key="4">
    <source>
        <dbReference type="EMBL" id="UNV85019.1"/>
    </source>
</evidence>
<dbReference type="EMBL" id="AFQE01000115">
    <property type="protein sequence ID" value="EGQ75675.1"/>
    <property type="molecule type" value="Genomic_DNA"/>
</dbReference>
<protein>
    <recommendedName>
        <fullName evidence="7">Periplasmic protein</fullName>
    </recommendedName>
</protein>
<proteinExistence type="predicted"/>
<evidence type="ECO:0000313" key="6">
    <source>
        <dbReference type="Proteomes" id="UP000829455"/>
    </source>
</evidence>
<feature type="region of interest" description="Disordered" evidence="1">
    <location>
        <begin position="138"/>
        <end position="171"/>
    </location>
</feature>
<dbReference type="AlphaFoldDB" id="A0AA36UIK4"/>
<dbReference type="Proteomes" id="UP000004982">
    <property type="component" value="Unassembled WGS sequence"/>
</dbReference>
<evidence type="ECO:0000313" key="3">
    <source>
        <dbReference type="EMBL" id="EGQ75675.1"/>
    </source>
</evidence>